<name>A0ACC3CWK2_9PEZI</name>
<proteinExistence type="predicted"/>
<dbReference type="EMBL" id="JAWDJW010010599">
    <property type="protein sequence ID" value="KAK3045574.1"/>
    <property type="molecule type" value="Genomic_DNA"/>
</dbReference>
<sequence length="192" mass="19839">MAGMIPGLSGMMGGMDDEAGAMKLKRMIYICDSMTEKELDSDGKMFVQQPERMMRIARGSGTSVREVEDLLTQHKMMAGMAKKMGGGMKNMQRAGAGRGMMPGMGRGGRGEKQQMEAMQKRLQSMGGAGGMPGGMDMASMMKMFGGGGGGGGGGMPDLSSMMGGGGMPDMSSLMKMMGGGGMPGMGGRGRGR</sequence>
<protein>
    <submittedName>
        <fullName evidence="1">Uncharacterized protein</fullName>
    </submittedName>
</protein>
<organism evidence="1 2">
    <name type="scientific">Coniosporium uncinatum</name>
    <dbReference type="NCBI Taxonomy" id="93489"/>
    <lineage>
        <taxon>Eukaryota</taxon>
        <taxon>Fungi</taxon>
        <taxon>Dikarya</taxon>
        <taxon>Ascomycota</taxon>
        <taxon>Pezizomycotina</taxon>
        <taxon>Dothideomycetes</taxon>
        <taxon>Dothideomycetes incertae sedis</taxon>
        <taxon>Coniosporium</taxon>
    </lineage>
</organism>
<gene>
    <name evidence="1" type="ORF">LTS18_013694</name>
</gene>
<evidence type="ECO:0000313" key="1">
    <source>
        <dbReference type="EMBL" id="KAK3045574.1"/>
    </source>
</evidence>
<reference evidence="1" key="1">
    <citation type="submission" date="2024-09" db="EMBL/GenBank/DDBJ databases">
        <title>Black Yeasts Isolated from many extreme environments.</title>
        <authorList>
            <person name="Coleine C."/>
            <person name="Stajich J.E."/>
            <person name="Selbmann L."/>
        </authorList>
    </citation>
    <scope>NUCLEOTIDE SEQUENCE</scope>
    <source>
        <strain evidence="1">CCFEE 5737</strain>
    </source>
</reference>
<dbReference type="Proteomes" id="UP001186974">
    <property type="component" value="Unassembled WGS sequence"/>
</dbReference>
<comment type="caution">
    <text evidence="1">The sequence shown here is derived from an EMBL/GenBank/DDBJ whole genome shotgun (WGS) entry which is preliminary data.</text>
</comment>
<evidence type="ECO:0000313" key="2">
    <source>
        <dbReference type="Proteomes" id="UP001186974"/>
    </source>
</evidence>
<keyword evidence="2" id="KW-1185">Reference proteome</keyword>
<accession>A0ACC3CWK2</accession>